<dbReference type="InterPro" id="IPR017974">
    <property type="entry name" value="Claudin_CS"/>
</dbReference>
<evidence type="ECO:0000256" key="2">
    <source>
        <dbReference type="ARBA" id="ARBA00022427"/>
    </source>
</evidence>
<feature type="region of interest" description="Disordered" evidence="9">
    <location>
        <begin position="191"/>
        <end position="216"/>
    </location>
</feature>
<evidence type="ECO:0000313" key="12">
    <source>
        <dbReference type="Proteomes" id="UP000524451"/>
    </source>
</evidence>
<organism evidence="11 12">
    <name type="scientific">Cettia cetti</name>
    <dbReference type="NCBI Taxonomy" id="68486"/>
    <lineage>
        <taxon>Eukaryota</taxon>
        <taxon>Metazoa</taxon>
        <taxon>Chordata</taxon>
        <taxon>Craniata</taxon>
        <taxon>Vertebrata</taxon>
        <taxon>Euteleostomi</taxon>
        <taxon>Archelosauria</taxon>
        <taxon>Archosauria</taxon>
        <taxon>Dinosauria</taxon>
        <taxon>Saurischia</taxon>
        <taxon>Theropoda</taxon>
        <taxon>Coelurosauria</taxon>
        <taxon>Aves</taxon>
        <taxon>Neognathae</taxon>
        <taxon>Neoaves</taxon>
        <taxon>Telluraves</taxon>
        <taxon>Australaves</taxon>
        <taxon>Passeriformes</taxon>
        <taxon>Sylvioidea</taxon>
        <taxon>Sylviidae</taxon>
        <taxon>Acrocephalinae</taxon>
        <taxon>Cettia</taxon>
    </lineage>
</organism>
<keyword evidence="3 8" id="KW-1003">Cell membrane</keyword>
<feature type="non-terminal residue" evidence="11">
    <location>
        <position position="216"/>
    </location>
</feature>
<evidence type="ECO:0000256" key="6">
    <source>
        <dbReference type="ARBA" id="ARBA00022989"/>
    </source>
</evidence>
<feature type="transmembrane region" description="Helical" evidence="8">
    <location>
        <begin position="82"/>
        <end position="104"/>
    </location>
</feature>
<feature type="chain" id="PRO_5029902389" description="Claudin" evidence="10">
    <location>
        <begin position="25"/>
        <end position="216"/>
    </location>
</feature>
<accession>A0A7L3QFU6</accession>
<evidence type="ECO:0000256" key="9">
    <source>
        <dbReference type="SAM" id="MobiDB-lite"/>
    </source>
</evidence>
<dbReference type="GO" id="GO:0005198">
    <property type="term" value="F:structural molecule activity"/>
    <property type="evidence" value="ECO:0007669"/>
    <property type="project" value="InterPro"/>
</dbReference>
<sequence>MAHGGLQALGLAMAVAGWAALVAALALPQWEVSSFAGDNIITAMVTMKGLWMSCVSTSTGQLQCKSYDSILALPGHLQATRALLVVSGVLGPLALGVAVGGMKCTRCGDDDPRKKASVASAGGALFILAGLLGLVASSWYGHRIVTDFYNPTVPVNYKFEFGTALFLGWAGAALALLGGSLLASSCCSRGGRGASARGYPRAKSPPQRPPSNREFV</sequence>
<feature type="signal peptide" evidence="10">
    <location>
        <begin position="1"/>
        <end position="24"/>
    </location>
</feature>
<keyword evidence="7 8" id="KW-0472">Membrane</keyword>
<dbReference type="Proteomes" id="UP000524451">
    <property type="component" value="Unassembled WGS sequence"/>
</dbReference>
<evidence type="ECO:0000256" key="1">
    <source>
        <dbReference type="ARBA" id="ARBA00008295"/>
    </source>
</evidence>
<keyword evidence="2 8" id="KW-0796">Tight junction</keyword>
<comment type="function">
    <text evidence="8">Claudins function as major constituents of the tight junction complexes that regulate the permeability of epithelia.</text>
</comment>
<comment type="subcellular location">
    <subcellularLocation>
        <location evidence="8">Cell junction</location>
        <location evidence="8">Tight junction</location>
    </subcellularLocation>
    <subcellularLocation>
        <location evidence="8">Cell membrane</location>
        <topology evidence="8">Multi-pass membrane protein</topology>
    </subcellularLocation>
</comment>
<dbReference type="PROSITE" id="PS01346">
    <property type="entry name" value="CLAUDIN"/>
    <property type="match status" value="1"/>
</dbReference>
<evidence type="ECO:0000256" key="5">
    <source>
        <dbReference type="ARBA" id="ARBA00022949"/>
    </source>
</evidence>
<gene>
    <name evidence="11" type="primary">Cldn7</name>
    <name evidence="11" type="ORF">CETCET_R08841</name>
</gene>
<dbReference type="FunFam" id="1.20.140.150:FF:000001">
    <property type="entry name" value="Claudin"/>
    <property type="match status" value="1"/>
</dbReference>
<feature type="compositionally biased region" description="Low complexity" evidence="9">
    <location>
        <begin position="191"/>
        <end position="202"/>
    </location>
</feature>
<reference evidence="11 12" key="1">
    <citation type="submission" date="2019-09" db="EMBL/GenBank/DDBJ databases">
        <title>Bird 10,000 Genomes (B10K) Project - Family phase.</title>
        <authorList>
            <person name="Zhang G."/>
        </authorList>
    </citation>
    <scope>NUCLEOTIDE SEQUENCE [LARGE SCALE GENOMIC DNA]</scope>
    <source>
        <strain evidence="11">OUT-0056</strain>
        <tissue evidence="11">Blood</tissue>
    </source>
</reference>
<feature type="transmembrane region" description="Helical" evidence="8">
    <location>
        <begin position="161"/>
        <end position="183"/>
    </location>
</feature>
<evidence type="ECO:0000256" key="8">
    <source>
        <dbReference type="RuleBase" id="RU060637"/>
    </source>
</evidence>
<evidence type="ECO:0000256" key="10">
    <source>
        <dbReference type="SAM" id="SignalP"/>
    </source>
</evidence>
<dbReference type="Pfam" id="PF00822">
    <property type="entry name" value="PMP22_Claudin"/>
    <property type="match status" value="1"/>
</dbReference>
<dbReference type="InterPro" id="IPR006187">
    <property type="entry name" value="Claudin"/>
</dbReference>
<dbReference type="PANTHER" id="PTHR12002">
    <property type="entry name" value="CLAUDIN"/>
    <property type="match status" value="1"/>
</dbReference>
<dbReference type="AlphaFoldDB" id="A0A7L3QFU6"/>
<dbReference type="EMBL" id="VZUI01038457">
    <property type="protein sequence ID" value="NXV00631.1"/>
    <property type="molecule type" value="Genomic_DNA"/>
</dbReference>
<evidence type="ECO:0000256" key="4">
    <source>
        <dbReference type="ARBA" id="ARBA00022692"/>
    </source>
</evidence>
<comment type="caution">
    <text evidence="8">Lacks conserved residue(s) required for the propagation of feature annotation.</text>
</comment>
<dbReference type="GO" id="GO:0005923">
    <property type="term" value="C:bicellular tight junction"/>
    <property type="evidence" value="ECO:0007669"/>
    <property type="project" value="UniProtKB-SubCell"/>
</dbReference>
<name>A0A7L3QFU6_9SYLV</name>
<evidence type="ECO:0000313" key="11">
    <source>
        <dbReference type="EMBL" id="NXV00631.1"/>
    </source>
</evidence>
<feature type="transmembrane region" description="Helical" evidence="8">
    <location>
        <begin position="116"/>
        <end position="141"/>
    </location>
</feature>
<keyword evidence="6 8" id="KW-1133">Transmembrane helix</keyword>
<evidence type="ECO:0000256" key="3">
    <source>
        <dbReference type="ARBA" id="ARBA00022475"/>
    </source>
</evidence>
<dbReference type="GO" id="GO:0005886">
    <property type="term" value="C:plasma membrane"/>
    <property type="evidence" value="ECO:0007669"/>
    <property type="project" value="UniProtKB-SubCell"/>
</dbReference>
<dbReference type="InterPro" id="IPR004031">
    <property type="entry name" value="PMP22/EMP/MP20/Claudin"/>
</dbReference>
<comment type="similarity">
    <text evidence="1 8">Belongs to the claudin family.</text>
</comment>
<keyword evidence="10" id="KW-0732">Signal</keyword>
<dbReference type="Gene3D" id="1.20.140.150">
    <property type="match status" value="1"/>
</dbReference>
<comment type="caution">
    <text evidence="11">The sequence shown here is derived from an EMBL/GenBank/DDBJ whole genome shotgun (WGS) entry which is preliminary data.</text>
</comment>
<dbReference type="PRINTS" id="PR01077">
    <property type="entry name" value="CLAUDIN"/>
</dbReference>
<evidence type="ECO:0000256" key="7">
    <source>
        <dbReference type="ARBA" id="ARBA00023136"/>
    </source>
</evidence>
<keyword evidence="12" id="KW-1185">Reference proteome</keyword>
<keyword evidence="4 8" id="KW-0812">Transmembrane</keyword>
<feature type="non-terminal residue" evidence="11">
    <location>
        <position position="1"/>
    </location>
</feature>
<keyword evidence="5 8" id="KW-0965">Cell junction</keyword>
<proteinExistence type="inferred from homology"/>
<protein>
    <recommendedName>
        <fullName evidence="8">Claudin</fullName>
    </recommendedName>
</protein>